<dbReference type="EMBL" id="REGN01006754">
    <property type="protein sequence ID" value="RNA08419.1"/>
    <property type="molecule type" value="Genomic_DNA"/>
</dbReference>
<accession>A0A3M7QB09</accession>
<proteinExistence type="predicted"/>
<reference evidence="1 2" key="1">
    <citation type="journal article" date="2018" name="Sci. Rep.">
        <title>Genomic signatures of local adaptation to the degree of environmental predictability in rotifers.</title>
        <authorList>
            <person name="Franch-Gras L."/>
            <person name="Hahn C."/>
            <person name="Garcia-Roger E.M."/>
            <person name="Carmona M.J."/>
            <person name="Serra M."/>
            <person name="Gomez A."/>
        </authorList>
    </citation>
    <scope>NUCLEOTIDE SEQUENCE [LARGE SCALE GENOMIC DNA]</scope>
    <source>
        <strain evidence="1">HYR1</strain>
    </source>
</reference>
<protein>
    <submittedName>
        <fullName evidence="1">Uncharacterized protein</fullName>
    </submittedName>
</protein>
<name>A0A3M7QB09_BRAPC</name>
<dbReference type="AlphaFoldDB" id="A0A3M7QB09"/>
<gene>
    <name evidence="1" type="ORF">BpHYR1_023475</name>
</gene>
<comment type="caution">
    <text evidence="1">The sequence shown here is derived from an EMBL/GenBank/DDBJ whole genome shotgun (WGS) entry which is preliminary data.</text>
</comment>
<dbReference type="Proteomes" id="UP000276133">
    <property type="component" value="Unassembled WGS sequence"/>
</dbReference>
<sequence>MYINIVTPLKTKDLFRILSSFRLSLKGLQLFKGLVLYTHLDMNFNSKDIRLKMKRNIIYIELNGPETHFDRVRIDSFFYFYYLKSYIEFHLNQLCIDKFKFSNSVK</sequence>
<evidence type="ECO:0000313" key="2">
    <source>
        <dbReference type="Proteomes" id="UP000276133"/>
    </source>
</evidence>
<evidence type="ECO:0000313" key="1">
    <source>
        <dbReference type="EMBL" id="RNA08419.1"/>
    </source>
</evidence>
<organism evidence="1 2">
    <name type="scientific">Brachionus plicatilis</name>
    <name type="common">Marine rotifer</name>
    <name type="synonym">Brachionus muelleri</name>
    <dbReference type="NCBI Taxonomy" id="10195"/>
    <lineage>
        <taxon>Eukaryota</taxon>
        <taxon>Metazoa</taxon>
        <taxon>Spiralia</taxon>
        <taxon>Gnathifera</taxon>
        <taxon>Rotifera</taxon>
        <taxon>Eurotatoria</taxon>
        <taxon>Monogononta</taxon>
        <taxon>Pseudotrocha</taxon>
        <taxon>Ploima</taxon>
        <taxon>Brachionidae</taxon>
        <taxon>Brachionus</taxon>
    </lineage>
</organism>
<keyword evidence="2" id="KW-1185">Reference proteome</keyword>